<name>A0A1B6Q8D4_SORBI</name>
<accession>A0A1B6Q8D4</accession>
<dbReference type="SUPFAM" id="SSF50494">
    <property type="entry name" value="Trypsin-like serine proteases"/>
    <property type="match status" value="2"/>
</dbReference>
<reference evidence="3 4" key="1">
    <citation type="journal article" date="2009" name="Nature">
        <title>The Sorghum bicolor genome and the diversification of grasses.</title>
        <authorList>
            <person name="Paterson A.H."/>
            <person name="Bowers J.E."/>
            <person name="Bruggmann R."/>
            <person name="Dubchak I."/>
            <person name="Grimwood J."/>
            <person name="Gundlach H."/>
            <person name="Haberer G."/>
            <person name="Hellsten U."/>
            <person name="Mitros T."/>
            <person name="Poliakov A."/>
            <person name="Schmutz J."/>
            <person name="Spannagl M."/>
            <person name="Tang H."/>
            <person name="Wang X."/>
            <person name="Wicker T."/>
            <person name="Bharti A.K."/>
            <person name="Chapman J."/>
            <person name="Feltus F.A."/>
            <person name="Gowik U."/>
            <person name="Grigoriev I.V."/>
            <person name="Lyons E."/>
            <person name="Maher C.A."/>
            <person name="Martis M."/>
            <person name="Narechania A."/>
            <person name="Otillar R.P."/>
            <person name="Penning B.W."/>
            <person name="Salamov A.A."/>
            <person name="Wang Y."/>
            <person name="Zhang L."/>
            <person name="Carpita N.C."/>
            <person name="Freeling M."/>
            <person name="Gingle A.R."/>
            <person name="Hash C.T."/>
            <person name="Keller B."/>
            <person name="Klein P."/>
            <person name="Kresovich S."/>
            <person name="McCann M.C."/>
            <person name="Ming R."/>
            <person name="Peterson D.G."/>
            <person name="Mehboob-ur-Rahman"/>
            <person name="Ware D."/>
            <person name="Westhoff P."/>
            <person name="Mayer K.F."/>
            <person name="Messing J."/>
            <person name="Rokhsar D.S."/>
        </authorList>
    </citation>
    <scope>NUCLEOTIDE SEQUENCE [LARGE SCALE GENOMIC DNA]</scope>
    <source>
        <strain evidence="4">cv. BTx623</strain>
    </source>
</reference>
<dbReference type="PANTHER" id="PTHR18868:SF49">
    <property type="entry name" value="OS11G0147200 PROTEIN"/>
    <property type="match status" value="1"/>
</dbReference>
<dbReference type="InParanoid" id="A0A1B6Q8D4"/>
<keyword evidence="4" id="KW-1185">Reference proteome</keyword>
<reference evidence="3" key="2">
    <citation type="submission" date="2017-02" db="EMBL/GenBank/DDBJ databases">
        <title>WGS assembly of Sorghum bicolor.</title>
        <authorList>
            <person name="Paterson A."/>
            <person name="Mullet J."/>
            <person name="Bowers J."/>
            <person name="Bruggmann R."/>
            <person name="Dubchak I."/>
            <person name="Grimwood J."/>
            <person name="Gundlach H."/>
            <person name="Haberer G."/>
            <person name="Hellsten U."/>
            <person name="Mitros T."/>
            <person name="Poliakov A."/>
            <person name="Schmutz J."/>
            <person name="Spannagl M."/>
            <person name="Tang H."/>
            <person name="Wang X."/>
            <person name="Wicker T."/>
            <person name="Bharti A."/>
            <person name="Chapman J."/>
            <person name="Feltus F."/>
            <person name="Gowik U."/>
            <person name="Grigoriev I."/>
            <person name="Lyons E."/>
            <person name="Maher C."/>
            <person name="Martis M."/>
            <person name="Narechania A."/>
            <person name="Otillar R."/>
            <person name="Penning B."/>
            <person name="Salamov A."/>
            <person name="Wang Y."/>
            <person name="Zhang L."/>
            <person name="Carpita N."/>
            <person name="Freeling M."/>
            <person name="Gingle A."/>
            <person name="Hash C."/>
            <person name="Keller B."/>
            <person name="Klein P."/>
            <person name="Kresovich S."/>
            <person name="Mccann M."/>
            <person name="Ming R."/>
            <person name="Peterson D."/>
            <person name="Rahman M."/>
            <person name="Ware D."/>
            <person name="Westhoff P."/>
            <person name="Mayer K."/>
            <person name="Messing J."/>
            <person name="Sims D."/>
            <person name="Jenkins J."/>
            <person name="Shu S."/>
            <person name="Rokhsar D."/>
        </authorList>
    </citation>
    <scope>NUCLEOTIDE SEQUENCE</scope>
</reference>
<dbReference type="OMA" id="WCEIREI"/>
<dbReference type="Proteomes" id="UP000000768">
    <property type="component" value="Chromosome 3"/>
</dbReference>
<dbReference type="FunCoup" id="A0A1B6Q8D4">
    <property type="interactions" value="216"/>
</dbReference>
<keyword evidence="2" id="KW-0472">Membrane</keyword>
<dbReference type="Gramene" id="KXG34173">
    <property type="protein sequence ID" value="KXG34173"/>
    <property type="gene ID" value="SORBI_3003G435300"/>
</dbReference>
<dbReference type="Gramene" id="OQU88224">
    <property type="protein sequence ID" value="OQU88224"/>
    <property type="gene ID" value="SORBI_3003G435300"/>
</dbReference>
<feature type="region of interest" description="Disordered" evidence="1">
    <location>
        <begin position="1"/>
        <end position="24"/>
    </location>
</feature>
<reference evidence="4" key="3">
    <citation type="journal article" date="2018" name="Plant J.">
        <title>The Sorghum bicolor reference genome: improved assembly, gene annotations, a transcriptome atlas, and signatures of genome organization.</title>
        <authorList>
            <person name="McCormick R.F."/>
            <person name="Truong S.K."/>
            <person name="Sreedasyam A."/>
            <person name="Jenkins J."/>
            <person name="Shu S."/>
            <person name="Sims D."/>
            <person name="Kennedy M."/>
            <person name="Amirebrahimi M."/>
            <person name="Weers B.D."/>
            <person name="McKinley B."/>
            <person name="Mattison A."/>
            <person name="Morishige D.T."/>
            <person name="Grimwood J."/>
            <person name="Schmutz J."/>
            <person name="Mullet J.E."/>
        </authorList>
    </citation>
    <scope>NUCLEOTIDE SEQUENCE [LARGE SCALE GENOMIC DNA]</scope>
    <source>
        <strain evidence="4">cv. BTx623</strain>
    </source>
</reference>
<evidence type="ECO:0000313" key="4">
    <source>
        <dbReference type="Proteomes" id="UP000000768"/>
    </source>
</evidence>
<dbReference type="Gene3D" id="2.40.10.120">
    <property type="match status" value="1"/>
</dbReference>
<feature type="compositionally biased region" description="Basic residues" evidence="1">
    <location>
        <begin position="9"/>
        <end position="24"/>
    </location>
</feature>
<evidence type="ECO:0000256" key="2">
    <source>
        <dbReference type="SAM" id="Phobius"/>
    </source>
</evidence>
<dbReference type="eggNOG" id="ENOG502R3YG">
    <property type="taxonomic scope" value="Eukaryota"/>
</dbReference>
<dbReference type="InterPro" id="IPR009003">
    <property type="entry name" value="Peptidase_S1_PA"/>
</dbReference>
<organism evidence="3 4">
    <name type="scientific">Sorghum bicolor</name>
    <name type="common">Sorghum</name>
    <name type="synonym">Sorghum vulgare</name>
    <dbReference type="NCBI Taxonomy" id="4558"/>
    <lineage>
        <taxon>Eukaryota</taxon>
        <taxon>Viridiplantae</taxon>
        <taxon>Streptophyta</taxon>
        <taxon>Embryophyta</taxon>
        <taxon>Tracheophyta</taxon>
        <taxon>Spermatophyta</taxon>
        <taxon>Magnoliopsida</taxon>
        <taxon>Liliopsida</taxon>
        <taxon>Poales</taxon>
        <taxon>Poaceae</taxon>
        <taxon>PACMAD clade</taxon>
        <taxon>Panicoideae</taxon>
        <taxon>Andropogonodae</taxon>
        <taxon>Andropogoneae</taxon>
        <taxon>Sorghinae</taxon>
        <taxon>Sorghum</taxon>
    </lineage>
</organism>
<evidence type="ECO:0000313" key="3">
    <source>
        <dbReference type="EMBL" id="KXG34173.1"/>
    </source>
</evidence>
<keyword evidence="2" id="KW-0812">Transmembrane</keyword>
<dbReference type="PANTHER" id="PTHR18868">
    <property type="entry name" value="OS07G0665300 PROTEIN-RELATED"/>
    <property type="match status" value="1"/>
</dbReference>
<dbReference type="EMBL" id="CM000762">
    <property type="protein sequence ID" value="OQU88224.1"/>
    <property type="molecule type" value="Genomic_DNA"/>
</dbReference>
<dbReference type="STRING" id="4558.A0A1B6Q8D4"/>
<proteinExistence type="predicted"/>
<feature type="transmembrane region" description="Helical" evidence="2">
    <location>
        <begin position="520"/>
        <end position="540"/>
    </location>
</feature>
<dbReference type="AlphaFoldDB" id="A0A1B6Q8D4"/>
<dbReference type="EMBL" id="CM000762">
    <property type="protein sequence ID" value="KXG34173.1"/>
    <property type="molecule type" value="Genomic_DNA"/>
</dbReference>
<protein>
    <submittedName>
        <fullName evidence="3">Uncharacterized protein</fullName>
    </submittedName>
</protein>
<sequence length="562" mass="61839">MDDLTGSSKKNKRTSLSRRPAKNKRICKEGETTELLISDQDVLSELSPEVASNLSRSVVSLSLSHENKVLFACSGIPVQLGGPVSGFLTSASLVKAFNDKRTDHGNLKIEVRHEHNLVTGFLGQYDLDRDIAVVNVKNFPGLSPIVFRSRTSFPPHTNAVALGCGSDGKLITKSGILNFDPSGDFLSRMLSTCKITEVCEGGPLFDFDGGFLGMNLSSCAEGTFCLPSITVLDQWWHCMCLGDIRFPLLLNSSKEVRVRGSSSDEVSNYHKVYRDALNKDELEGLESLGYPEPPKSMLPDGIVLAYTFEEPFGDIYDKGVWSELRGMAATNIQENIVALASFNGKKRFFACTGCFIEWNGCTTILTAASLIRDTFFEYDIVKNLRIEVVLPSKDRVDGILQHYNLHYNIALVNVNGYCPSQPVKIQHRGREICDVVAVGRIFESGELMASRGREVCLVGTHDCGYLEHSNCIITKAGIGGPLLDFDGKFVGMNFYGNRGNPFLSWPEILHVLGYFEKKRLLLKLAMMVMHLVSLMTGLLLEISVTSLIVGTCPSHIGVALIN</sequence>
<dbReference type="Pfam" id="PF13365">
    <property type="entry name" value="Trypsin_2"/>
    <property type="match status" value="2"/>
</dbReference>
<keyword evidence="2" id="KW-1133">Transmembrane helix</keyword>
<evidence type="ECO:0000256" key="1">
    <source>
        <dbReference type="SAM" id="MobiDB-lite"/>
    </source>
</evidence>
<gene>
    <name evidence="3" type="ORF">SORBI_3003G435300</name>
</gene>